<gene>
    <name evidence="1" type="ORF">Fmac_005621</name>
</gene>
<dbReference type="AlphaFoldDB" id="A0ABD1N8A3"/>
<proteinExistence type="predicted"/>
<evidence type="ECO:0008006" key="3">
    <source>
        <dbReference type="Google" id="ProtNLM"/>
    </source>
</evidence>
<protein>
    <recommendedName>
        <fullName evidence="3">Copia protein</fullName>
    </recommendedName>
</protein>
<name>A0ABD1N8A3_9FABA</name>
<comment type="caution">
    <text evidence="1">The sequence shown here is derived from an EMBL/GenBank/DDBJ whole genome shotgun (WGS) entry which is preliminary data.</text>
</comment>
<evidence type="ECO:0000313" key="2">
    <source>
        <dbReference type="Proteomes" id="UP001603857"/>
    </source>
</evidence>
<evidence type="ECO:0000313" key="1">
    <source>
        <dbReference type="EMBL" id="KAL2344336.1"/>
    </source>
</evidence>
<dbReference type="EMBL" id="JBGMDY010000002">
    <property type="protein sequence ID" value="KAL2344336.1"/>
    <property type="molecule type" value="Genomic_DNA"/>
</dbReference>
<sequence length="241" mass="27747">MHPSSSLVLDEDSPNVDQTQYRAMIGSLLYLIALRPDIMFSDCICARFQVEPKEVHLQAVKRILRYIKGTTNLGISFYRSQNFSLLGYCDADYAGDRWERKSTSGGCHFLGQCLVSWTSKRQSTIALSTCEAEYIAAGQFITQLLWIKHQLEDYDIFESSIPVLCDNTAAISISKNHVLHSRTKHIEIKHHFIRDHVDKGTFELVYVEIERQLADIFTKPLREDRFVWIRERLGLESVDGQ</sequence>
<dbReference type="SUPFAM" id="SSF56672">
    <property type="entry name" value="DNA/RNA polymerases"/>
    <property type="match status" value="1"/>
</dbReference>
<reference evidence="1 2" key="1">
    <citation type="submission" date="2024-08" db="EMBL/GenBank/DDBJ databases">
        <title>Insights into the chromosomal genome structure of Flemingia macrophylla.</title>
        <authorList>
            <person name="Ding Y."/>
            <person name="Zhao Y."/>
            <person name="Bi W."/>
            <person name="Wu M."/>
            <person name="Zhao G."/>
            <person name="Gong Y."/>
            <person name="Li W."/>
            <person name="Zhang P."/>
        </authorList>
    </citation>
    <scope>NUCLEOTIDE SEQUENCE [LARGE SCALE GENOMIC DNA]</scope>
    <source>
        <strain evidence="1">DYQJB</strain>
        <tissue evidence="1">Leaf</tissue>
    </source>
</reference>
<dbReference type="Proteomes" id="UP001603857">
    <property type="component" value="Unassembled WGS sequence"/>
</dbReference>
<dbReference type="PANTHER" id="PTHR11439">
    <property type="entry name" value="GAG-POL-RELATED RETROTRANSPOSON"/>
    <property type="match status" value="1"/>
</dbReference>
<accession>A0ABD1N8A3</accession>
<dbReference type="PANTHER" id="PTHR11439:SF442">
    <property type="entry name" value="CYSTEINE-RICH RLK (RECEPTOR-LIKE PROTEIN KINASE) 8"/>
    <property type="match status" value="1"/>
</dbReference>
<organism evidence="1 2">
    <name type="scientific">Flemingia macrophylla</name>
    <dbReference type="NCBI Taxonomy" id="520843"/>
    <lineage>
        <taxon>Eukaryota</taxon>
        <taxon>Viridiplantae</taxon>
        <taxon>Streptophyta</taxon>
        <taxon>Embryophyta</taxon>
        <taxon>Tracheophyta</taxon>
        <taxon>Spermatophyta</taxon>
        <taxon>Magnoliopsida</taxon>
        <taxon>eudicotyledons</taxon>
        <taxon>Gunneridae</taxon>
        <taxon>Pentapetalae</taxon>
        <taxon>rosids</taxon>
        <taxon>fabids</taxon>
        <taxon>Fabales</taxon>
        <taxon>Fabaceae</taxon>
        <taxon>Papilionoideae</taxon>
        <taxon>50 kb inversion clade</taxon>
        <taxon>NPAAA clade</taxon>
        <taxon>indigoferoid/millettioid clade</taxon>
        <taxon>Phaseoleae</taxon>
        <taxon>Flemingia</taxon>
    </lineage>
</organism>
<dbReference type="CDD" id="cd09272">
    <property type="entry name" value="RNase_HI_RT_Ty1"/>
    <property type="match status" value="1"/>
</dbReference>
<keyword evidence="2" id="KW-1185">Reference proteome</keyword>
<dbReference type="InterPro" id="IPR043502">
    <property type="entry name" value="DNA/RNA_pol_sf"/>
</dbReference>